<name>A0ACB8DVR0_DERSI</name>
<proteinExistence type="predicted"/>
<comment type="caution">
    <text evidence="1">The sequence shown here is derived from an EMBL/GenBank/DDBJ whole genome shotgun (WGS) entry which is preliminary data.</text>
</comment>
<reference evidence="1" key="1">
    <citation type="submission" date="2020-05" db="EMBL/GenBank/DDBJ databases">
        <title>Large-scale comparative analyses of tick genomes elucidate their genetic diversity and vector capacities.</title>
        <authorList>
            <person name="Jia N."/>
            <person name="Wang J."/>
            <person name="Shi W."/>
            <person name="Du L."/>
            <person name="Sun Y."/>
            <person name="Zhan W."/>
            <person name="Jiang J."/>
            <person name="Wang Q."/>
            <person name="Zhang B."/>
            <person name="Ji P."/>
            <person name="Sakyi L.B."/>
            <person name="Cui X."/>
            <person name="Yuan T."/>
            <person name="Jiang B."/>
            <person name="Yang W."/>
            <person name="Lam T.T.-Y."/>
            <person name="Chang Q."/>
            <person name="Ding S."/>
            <person name="Wang X."/>
            <person name="Zhu J."/>
            <person name="Ruan X."/>
            <person name="Zhao L."/>
            <person name="Wei J."/>
            <person name="Que T."/>
            <person name="Du C."/>
            <person name="Cheng J."/>
            <person name="Dai P."/>
            <person name="Han X."/>
            <person name="Huang E."/>
            <person name="Gao Y."/>
            <person name="Liu J."/>
            <person name="Shao H."/>
            <person name="Ye R."/>
            <person name="Li L."/>
            <person name="Wei W."/>
            <person name="Wang X."/>
            <person name="Wang C."/>
            <person name="Yang T."/>
            <person name="Huo Q."/>
            <person name="Li W."/>
            <person name="Guo W."/>
            <person name="Chen H."/>
            <person name="Zhou L."/>
            <person name="Ni X."/>
            <person name="Tian J."/>
            <person name="Zhou Y."/>
            <person name="Sheng Y."/>
            <person name="Liu T."/>
            <person name="Pan Y."/>
            <person name="Xia L."/>
            <person name="Li J."/>
            <person name="Zhao F."/>
            <person name="Cao W."/>
        </authorList>
    </citation>
    <scope>NUCLEOTIDE SEQUENCE</scope>
    <source>
        <strain evidence="1">Dsil-2018</strain>
    </source>
</reference>
<protein>
    <submittedName>
        <fullName evidence="1">Uncharacterized protein</fullName>
    </submittedName>
</protein>
<gene>
    <name evidence="1" type="ORF">HPB49_005614</name>
</gene>
<organism evidence="1 2">
    <name type="scientific">Dermacentor silvarum</name>
    <name type="common">Tick</name>
    <dbReference type="NCBI Taxonomy" id="543639"/>
    <lineage>
        <taxon>Eukaryota</taxon>
        <taxon>Metazoa</taxon>
        <taxon>Ecdysozoa</taxon>
        <taxon>Arthropoda</taxon>
        <taxon>Chelicerata</taxon>
        <taxon>Arachnida</taxon>
        <taxon>Acari</taxon>
        <taxon>Parasitiformes</taxon>
        <taxon>Ixodida</taxon>
        <taxon>Ixodoidea</taxon>
        <taxon>Ixodidae</taxon>
        <taxon>Rhipicephalinae</taxon>
        <taxon>Dermacentor</taxon>
    </lineage>
</organism>
<evidence type="ECO:0000313" key="2">
    <source>
        <dbReference type="Proteomes" id="UP000821865"/>
    </source>
</evidence>
<sequence>MVGYRFSDLLSRNDYVSALLLVFAVIGIILSALIVAAGLVNLATRTLANHGCDGSCQHQRRQHNGNPNNIDVSVQPTDTTIAAGGPALVAPHYNVSLMHLDQPRQPAPSCPPQDVESGQNDARAPLVIPGQQDPVDHVDDAVGGWNVGAVQRRVVRLVQPPWETAGTYSTALALGSAGTSLIPLEA</sequence>
<accession>A0ACB8DVR0</accession>
<evidence type="ECO:0000313" key="1">
    <source>
        <dbReference type="EMBL" id="KAH7978490.1"/>
    </source>
</evidence>
<keyword evidence="2" id="KW-1185">Reference proteome</keyword>
<dbReference type="Proteomes" id="UP000821865">
    <property type="component" value="Chromosome 1"/>
</dbReference>
<dbReference type="EMBL" id="CM023470">
    <property type="protein sequence ID" value="KAH7978490.1"/>
    <property type="molecule type" value="Genomic_DNA"/>
</dbReference>